<dbReference type="GO" id="GO:0015276">
    <property type="term" value="F:ligand-gated monoatomic ion channel activity"/>
    <property type="evidence" value="ECO:0007669"/>
    <property type="project" value="InterPro"/>
</dbReference>
<dbReference type="InterPro" id="IPR001320">
    <property type="entry name" value="Iontro_rcpt_C"/>
</dbReference>
<feature type="transmembrane region" description="Helical" evidence="9">
    <location>
        <begin position="359"/>
        <end position="379"/>
    </location>
</feature>
<evidence type="ECO:0000256" key="4">
    <source>
        <dbReference type="ARBA" id="ARBA00022692"/>
    </source>
</evidence>
<dbReference type="Gene3D" id="1.10.287.70">
    <property type="match status" value="1"/>
</dbReference>
<gene>
    <name evidence="12" type="ORF">HCN44_002325</name>
</gene>
<dbReference type="SUPFAM" id="SSF53850">
    <property type="entry name" value="Periplasmic binding protein-like II"/>
    <property type="match status" value="1"/>
</dbReference>
<dbReference type="EMBL" id="JACMRX010000001">
    <property type="protein sequence ID" value="KAF7996679.1"/>
    <property type="molecule type" value="Genomic_DNA"/>
</dbReference>
<dbReference type="PANTHER" id="PTHR42643:SF24">
    <property type="entry name" value="IONOTROPIC RECEPTOR 60A"/>
    <property type="match status" value="1"/>
</dbReference>
<keyword evidence="13" id="KW-1185">Reference proteome</keyword>
<dbReference type="GO" id="GO:0005886">
    <property type="term" value="C:plasma membrane"/>
    <property type="evidence" value="ECO:0007669"/>
    <property type="project" value="UniProtKB-SubCell"/>
</dbReference>
<feature type="signal peptide" evidence="10">
    <location>
        <begin position="1"/>
        <end position="15"/>
    </location>
</feature>
<keyword evidence="6 9" id="KW-0472">Membrane</keyword>
<organism evidence="12 13">
    <name type="scientific">Aphidius gifuensis</name>
    <name type="common">Parasitoid wasp</name>
    <dbReference type="NCBI Taxonomy" id="684658"/>
    <lineage>
        <taxon>Eukaryota</taxon>
        <taxon>Metazoa</taxon>
        <taxon>Ecdysozoa</taxon>
        <taxon>Arthropoda</taxon>
        <taxon>Hexapoda</taxon>
        <taxon>Insecta</taxon>
        <taxon>Pterygota</taxon>
        <taxon>Neoptera</taxon>
        <taxon>Endopterygota</taxon>
        <taxon>Hymenoptera</taxon>
        <taxon>Apocrita</taxon>
        <taxon>Ichneumonoidea</taxon>
        <taxon>Braconidae</taxon>
        <taxon>Aphidiinae</taxon>
        <taxon>Aphidius</taxon>
    </lineage>
</organism>
<accession>A0A835CUZ2</accession>
<evidence type="ECO:0000256" key="2">
    <source>
        <dbReference type="ARBA" id="ARBA00008685"/>
    </source>
</evidence>
<feature type="domain" description="Ionotropic glutamate receptor C-terminal" evidence="11">
    <location>
        <begin position="358"/>
        <end position="642"/>
    </location>
</feature>
<proteinExistence type="inferred from homology"/>
<evidence type="ECO:0000256" key="1">
    <source>
        <dbReference type="ARBA" id="ARBA00004651"/>
    </source>
</evidence>
<keyword evidence="5 9" id="KW-1133">Transmembrane helix</keyword>
<keyword evidence="8" id="KW-0325">Glycoprotein</keyword>
<evidence type="ECO:0000256" key="9">
    <source>
        <dbReference type="SAM" id="Phobius"/>
    </source>
</evidence>
<evidence type="ECO:0000313" key="12">
    <source>
        <dbReference type="EMBL" id="KAF7996679.1"/>
    </source>
</evidence>
<evidence type="ECO:0000256" key="6">
    <source>
        <dbReference type="ARBA" id="ARBA00023136"/>
    </source>
</evidence>
<comment type="subcellular location">
    <subcellularLocation>
        <location evidence="1">Cell membrane</location>
        <topology evidence="1">Multi-pass membrane protein</topology>
    </subcellularLocation>
</comment>
<protein>
    <recommendedName>
        <fullName evidence="11">Ionotropic glutamate receptor C-terminal domain-containing protein</fullName>
    </recommendedName>
</protein>
<dbReference type="GO" id="GO:0050906">
    <property type="term" value="P:detection of stimulus involved in sensory perception"/>
    <property type="evidence" value="ECO:0007669"/>
    <property type="project" value="UniProtKB-ARBA"/>
</dbReference>
<comment type="caution">
    <text evidence="12">The sequence shown here is derived from an EMBL/GenBank/DDBJ whole genome shotgun (WGS) entry which is preliminary data.</text>
</comment>
<name>A0A835CUZ2_APHGI</name>
<sequence>MNLLLIIILIPTVTLQWITKDSTKKHGALSKRIESLSKLTEKIINNYFGGCVLVVLYDETYLNEKIDTIKKLFDAQPRVSYVQKKINLTRKDNNYVVADKCYNYLIFLNDVYDIGKVIGKETINKILIITESTPWTVKDYLRSHPSRFYTNLLIITHSMSRRTEAGSYLLYTHHLYTDGSGASEPVLLTSWIKDHPTDININYYPEKLNQGFKGHRLIVSVAHKPPYTIRKNIINRDIIDWDGIDIRLIKLLSKILNFTAEFRDPIASDRLLLFKQIINILNYNKLIKSFSNSPIYASLTDVKNENSIIATGGIYKTINITNNYDTSLDYMEDCAAFISKSSTALPKYQAVLGPFDPSVWIFVSVIYLLAIIILTINTSYKFIELILKPNILLHMFWYVFSTFTNCFVIKNPLLNNGIAKNATSFLIGFYWVFTIIITSCYTGSIMAFITVPTFPAPIDTAEKLLNEKYTIGTLNHDGWESWFNYTNMTDPIGVRLLESINYVSNINDGIKNTSKAFFWPYAFLGSKLTLEYIAQDKFPPNSKTMRSSMHISKNCFINFGVTFVLQKNSIYTESINKIIIRARQSGLTQKIIKDIEWDIQRTAEGRRLPISDSWKTRKLPTEDRKLQLDDTQGMFLILICGILIGCLSITIELICYFVKKKKFNKIQVEDLTFELTTSENYLDHLKGTRSDERPYTC</sequence>
<feature type="chain" id="PRO_5032733309" description="Ionotropic glutamate receptor C-terminal domain-containing protein" evidence="10">
    <location>
        <begin position="16"/>
        <end position="697"/>
    </location>
</feature>
<dbReference type="InterPro" id="IPR052192">
    <property type="entry name" value="Insect_Ionotropic_Sensory_Rcpt"/>
</dbReference>
<keyword evidence="3" id="KW-1003">Cell membrane</keyword>
<evidence type="ECO:0000256" key="3">
    <source>
        <dbReference type="ARBA" id="ARBA00022475"/>
    </source>
</evidence>
<dbReference type="PANTHER" id="PTHR42643">
    <property type="entry name" value="IONOTROPIC RECEPTOR 20A-RELATED"/>
    <property type="match status" value="1"/>
</dbReference>
<feature type="transmembrane region" description="Helical" evidence="9">
    <location>
        <begin position="634"/>
        <end position="659"/>
    </location>
</feature>
<keyword evidence="10" id="KW-0732">Signal</keyword>
<dbReference type="AlphaFoldDB" id="A0A835CUZ2"/>
<dbReference type="Pfam" id="PF00060">
    <property type="entry name" value="Lig_chan"/>
    <property type="match status" value="1"/>
</dbReference>
<feature type="transmembrane region" description="Helical" evidence="9">
    <location>
        <begin position="430"/>
        <end position="454"/>
    </location>
</feature>
<evidence type="ECO:0000313" key="13">
    <source>
        <dbReference type="Proteomes" id="UP000639338"/>
    </source>
</evidence>
<keyword evidence="7" id="KW-0675">Receptor</keyword>
<dbReference type="Gene3D" id="3.40.190.10">
    <property type="entry name" value="Periplasmic binding protein-like II"/>
    <property type="match status" value="1"/>
</dbReference>
<dbReference type="OrthoDB" id="6500454at2759"/>
<evidence type="ECO:0000256" key="8">
    <source>
        <dbReference type="ARBA" id="ARBA00023180"/>
    </source>
</evidence>
<dbReference type="Proteomes" id="UP000639338">
    <property type="component" value="Unassembled WGS sequence"/>
</dbReference>
<keyword evidence="4 9" id="KW-0812">Transmembrane</keyword>
<reference evidence="12 13" key="1">
    <citation type="submission" date="2020-08" db="EMBL/GenBank/DDBJ databases">
        <title>Aphidius gifuensis genome sequencing and assembly.</title>
        <authorList>
            <person name="Du Z."/>
        </authorList>
    </citation>
    <scope>NUCLEOTIDE SEQUENCE [LARGE SCALE GENOMIC DNA]</scope>
    <source>
        <strain evidence="12">YNYX2018</strain>
        <tissue evidence="12">Adults</tissue>
    </source>
</reference>
<evidence type="ECO:0000256" key="7">
    <source>
        <dbReference type="ARBA" id="ARBA00023170"/>
    </source>
</evidence>
<evidence type="ECO:0000259" key="11">
    <source>
        <dbReference type="Pfam" id="PF00060"/>
    </source>
</evidence>
<evidence type="ECO:0000256" key="5">
    <source>
        <dbReference type="ARBA" id="ARBA00022989"/>
    </source>
</evidence>
<evidence type="ECO:0000256" key="10">
    <source>
        <dbReference type="SAM" id="SignalP"/>
    </source>
</evidence>
<comment type="similarity">
    <text evidence="2">Belongs to the glutamate-gated ion channel (TC 1.A.10.1) family.</text>
</comment>